<dbReference type="OrthoDB" id="5061070at2759"/>
<evidence type="ECO:0000313" key="1">
    <source>
        <dbReference type="EMBL" id="RJE27572.1"/>
    </source>
</evidence>
<accession>A0A3A2ZWQ5</accession>
<proteinExistence type="predicted"/>
<evidence type="ECO:0000313" key="2">
    <source>
        <dbReference type="Proteomes" id="UP000266188"/>
    </source>
</evidence>
<sequence length="166" mass="19296">MSYIYRQDVLYTALTLSDTGIGAQSADCFTWEEIRDINADSYRVGLPDRQAQEINNIEYTKPFTLTKDALNIATHDANDHLKEKRFKARGIKYLYLQGKYAEDDPRRWAEINELTEAQLGKDKFVEELKMAKTRAYHGIATIHFIDPICQSTHTMGHSHLRVIVWW</sequence>
<keyword evidence="2" id="KW-1185">Reference proteome</keyword>
<organism evidence="1 2">
    <name type="scientific">Aspergillus sclerotialis</name>
    <dbReference type="NCBI Taxonomy" id="2070753"/>
    <lineage>
        <taxon>Eukaryota</taxon>
        <taxon>Fungi</taxon>
        <taxon>Dikarya</taxon>
        <taxon>Ascomycota</taxon>
        <taxon>Pezizomycotina</taxon>
        <taxon>Eurotiomycetes</taxon>
        <taxon>Eurotiomycetidae</taxon>
        <taxon>Eurotiales</taxon>
        <taxon>Aspergillaceae</taxon>
        <taxon>Aspergillus</taxon>
        <taxon>Aspergillus subgen. Polypaecilum</taxon>
    </lineage>
</organism>
<dbReference type="STRING" id="2070753.A0A3A2ZWQ5"/>
<dbReference type="AlphaFoldDB" id="A0A3A2ZWQ5"/>
<protein>
    <submittedName>
        <fullName evidence="1">Dynamin family</fullName>
    </submittedName>
</protein>
<dbReference type="EMBL" id="MVGC01000002">
    <property type="protein sequence ID" value="RJE27572.1"/>
    <property type="molecule type" value="Genomic_DNA"/>
</dbReference>
<reference evidence="2" key="1">
    <citation type="submission" date="2017-02" db="EMBL/GenBank/DDBJ databases">
        <authorList>
            <person name="Tafer H."/>
            <person name="Lopandic K."/>
        </authorList>
    </citation>
    <scope>NUCLEOTIDE SEQUENCE [LARGE SCALE GENOMIC DNA]</scope>
    <source>
        <strain evidence="2">CBS 366.77</strain>
    </source>
</reference>
<gene>
    <name evidence="1" type="ORF">PHISCL_00158</name>
</gene>
<name>A0A3A2ZWQ5_9EURO</name>
<comment type="caution">
    <text evidence="1">The sequence shown here is derived from an EMBL/GenBank/DDBJ whole genome shotgun (WGS) entry which is preliminary data.</text>
</comment>
<dbReference type="Proteomes" id="UP000266188">
    <property type="component" value="Unassembled WGS sequence"/>
</dbReference>